<dbReference type="Proteomes" id="UP001215231">
    <property type="component" value="Chromosome"/>
</dbReference>
<evidence type="ECO:0000256" key="1">
    <source>
        <dbReference type="ARBA" id="ARBA00004533"/>
    </source>
</evidence>
<dbReference type="Pfam" id="PF21687">
    <property type="entry name" value="T2SSK_1st"/>
    <property type="match status" value="1"/>
</dbReference>
<dbReference type="Gene3D" id="1.10.40.60">
    <property type="entry name" value="EpsJ-like"/>
    <property type="match status" value="1"/>
</dbReference>
<evidence type="ECO:0000256" key="4">
    <source>
        <dbReference type="ARBA" id="ARBA00022475"/>
    </source>
</evidence>
<protein>
    <recommendedName>
        <fullName evidence="10">Type II secretion system protein K</fullName>
    </recommendedName>
</protein>
<dbReference type="PANTHER" id="PTHR38831:SF1">
    <property type="entry name" value="TYPE II SECRETION SYSTEM PROTEIN K-RELATED"/>
    <property type="match status" value="1"/>
</dbReference>
<keyword evidence="5 10" id="KW-0997">Cell inner membrane</keyword>
<evidence type="ECO:0000313" key="12">
    <source>
        <dbReference type="EMBL" id="WDE13268.1"/>
    </source>
</evidence>
<dbReference type="InterPro" id="IPR049031">
    <property type="entry name" value="T2SSK_SAM-like_1st"/>
</dbReference>
<keyword evidence="13" id="KW-1185">Reference proteome</keyword>
<dbReference type="EMBL" id="CP059693">
    <property type="protein sequence ID" value="WDE13268.1"/>
    <property type="molecule type" value="Genomic_DNA"/>
</dbReference>
<evidence type="ECO:0000256" key="2">
    <source>
        <dbReference type="ARBA" id="ARBA00007246"/>
    </source>
</evidence>
<accession>A0ABY7VK20</accession>
<keyword evidence="7" id="KW-0653">Protein transport</keyword>
<evidence type="ECO:0000313" key="13">
    <source>
        <dbReference type="Proteomes" id="UP001215231"/>
    </source>
</evidence>
<dbReference type="PIRSF" id="PIRSF002786">
    <property type="entry name" value="XcpX"/>
    <property type="match status" value="1"/>
</dbReference>
<evidence type="ECO:0000256" key="8">
    <source>
        <dbReference type="ARBA" id="ARBA00022989"/>
    </source>
</evidence>
<proteinExistence type="inferred from homology"/>
<dbReference type="InterPro" id="IPR005628">
    <property type="entry name" value="GspK"/>
</dbReference>
<organism evidence="12 13">
    <name type="scientific">Thalassomonas haliotis</name>
    <dbReference type="NCBI Taxonomy" id="485448"/>
    <lineage>
        <taxon>Bacteria</taxon>
        <taxon>Pseudomonadati</taxon>
        <taxon>Pseudomonadota</taxon>
        <taxon>Gammaproteobacteria</taxon>
        <taxon>Alteromonadales</taxon>
        <taxon>Colwelliaceae</taxon>
        <taxon>Thalassomonas</taxon>
    </lineage>
</organism>
<dbReference type="PANTHER" id="PTHR38831">
    <property type="entry name" value="TYPE II SECRETION SYSTEM PROTEIN K"/>
    <property type="match status" value="1"/>
</dbReference>
<evidence type="ECO:0000256" key="7">
    <source>
        <dbReference type="ARBA" id="ARBA00022927"/>
    </source>
</evidence>
<keyword evidence="4 10" id="KW-1003">Cell membrane</keyword>
<name>A0ABY7VK20_9GAMM</name>
<evidence type="ECO:0000256" key="5">
    <source>
        <dbReference type="ARBA" id="ARBA00022519"/>
    </source>
</evidence>
<gene>
    <name evidence="12" type="ORF">H3N35_07465</name>
</gene>
<keyword evidence="9 10" id="KW-0472">Membrane</keyword>
<sequence>MRLNNKDQGIALIQVLLVTAVLSVLALFMTQTAKNQVSQAQWVNDKAQAQVELYSAEALLLFELLTQKKIKSPQMSESVTGDIASRWNFFAMPFSLKDGVEVKIQDQSGLLQLHYPDSGLLKKLVATVEPSPAKVEIIVDSIMDWQDLDNTLRANGAEAGKYSSKGLIRNGAVPSVYDIKHVKSITPAVLELLKENTTIYQAGAFSPINAPEGLLNALMDLNTVEQVLSLRRSNQMTNNLFSDITGIVEDDDTYFYTSNYLMIDLVSEIGESKVNRKLFIHLQPYAEADKKPINIFLSRG</sequence>
<dbReference type="SUPFAM" id="SSF158544">
    <property type="entry name" value="GspK insert domain-like"/>
    <property type="match status" value="1"/>
</dbReference>
<comment type="similarity">
    <text evidence="2 10">Belongs to the GSP K family.</text>
</comment>
<feature type="domain" description="T2SS protein K first SAM-like" evidence="11">
    <location>
        <begin position="120"/>
        <end position="200"/>
    </location>
</feature>
<keyword evidence="8" id="KW-1133">Transmembrane helix</keyword>
<dbReference type="RefSeq" id="WP_274053622.1">
    <property type="nucleotide sequence ID" value="NZ_CP059693.1"/>
</dbReference>
<evidence type="ECO:0000259" key="11">
    <source>
        <dbReference type="Pfam" id="PF21687"/>
    </source>
</evidence>
<keyword evidence="3 10" id="KW-0813">Transport</keyword>
<evidence type="ECO:0000256" key="6">
    <source>
        <dbReference type="ARBA" id="ARBA00022692"/>
    </source>
</evidence>
<evidence type="ECO:0000256" key="3">
    <source>
        <dbReference type="ARBA" id="ARBA00022448"/>
    </source>
</evidence>
<evidence type="ECO:0000256" key="9">
    <source>
        <dbReference type="ARBA" id="ARBA00023136"/>
    </source>
</evidence>
<comment type="subcellular location">
    <subcellularLocation>
        <location evidence="1 10">Cell inner membrane</location>
    </subcellularLocation>
</comment>
<keyword evidence="6" id="KW-0812">Transmembrane</keyword>
<dbReference type="InterPro" id="IPR038072">
    <property type="entry name" value="GspK_central_sf"/>
</dbReference>
<evidence type="ECO:0000256" key="10">
    <source>
        <dbReference type="PIRNR" id="PIRNR002786"/>
    </source>
</evidence>
<reference evidence="12 13" key="1">
    <citation type="journal article" date="2022" name="Mar. Drugs">
        <title>Bioassay-Guided Fractionation Leads to the Detection of Cholic Acid Generated by the Rare Thalassomonas sp.</title>
        <authorList>
            <person name="Pheiffer F."/>
            <person name="Schneider Y.K."/>
            <person name="Hansen E.H."/>
            <person name="Andersen J.H."/>
            <person name="Isaksson J."/>
            <person name="Busche T."/>
            <person name="R C."/>
            <person name="Kalinowski J."/>
            <person name="Zyl L.V."/>
            <person name="Trindade M."/>
        </authorList>
    </citation>
    <scope>NUCLEOTIDE SEQUENCE [LARGE SCALE GENOMIC DNA]</scope>
    <source>
        <strain evidence="12 13">A5K-61T</strain>
    </source>
</reference>